<dbReference type="SUPFAM" id="SSF52540">
    <property type="entry name" value="P-loop containing nucleoside triphosphate hydrolases"/>
    <property type="match status" value="1"/>
</dbReference>
<keyword evidence="6 7" id="KW-0472">Membrane</keyword>
<accession>A0ABS9BGI5</accession>
<dbReference type="PANTHER" id="PTHR43394:SF4">
    <property type="entry name" value="TOXIN SECRETION ABC TRANSPORTER ATP-BINDING PROTEIN"/>
    <property type="match status" value="1"/>
</dbReference>
<dbReference type="Proteomes" id="UP001200145">
    <property type="component" value="Unassembled WGS sequence"/>
</dbReference>
<dbReference type="PROSITE" id="PS50929">
    <property type="entry name" value="ABC_TM1F"/>
    <property type="match status" value="1"/>
</dbReference>
<feature type="transmembrane region" description="Helical" evidence="7">
    <location>
        <begin position="137"/>
        <end position="155"/>
    </location>
</feature>
<dbReference type="Pfam" id="PF00005">
    <property type="entry name" value="ABC_tran"/>
    <property type="match status" value="1"/>
</dbReference>
<evidence type="ECO:0000256" key="6">
    <source>
        <dbReference type="ARBA" id="ARBA00023136"/>
    </source>
</evidence>
<name>A0ABS9BGI5_9BACT</name>
<feature type="transmembrane region" description="Helical" evidence="7">
    <location>
        <begin position="247"/>
        <end position="270"/>
    </location>
</feature>
<protein>
    <submittedName>
        <fullName evidence="10">ATP-binding cassette domain-containing protein</fullName>
    </submittedName>
</protein>
<evidence type="ECO:0000256" key="1">
    <source>
        <dbReference type="ARBA" id="ARBA00004651"/>
    </source>
</evidence>
<evidence type="ECO:0000259" key="9">
    <source>
        <dbReference type="PROSITE" id="PS50929"/>
    </source>
</evidence>
<keyword evidence="5 7" id="KW-1133">Transmembrane helix</keyword>
<dbReference type="InterPro" id="IPR011527">
    <property type="entry name" value="ABC1_TM_dom"/>
</dbReference>
<evidence type="ECO:0000256" key="4">
    <source>
        <dbReference type="ARBA" id="ARBA00022840"/>
    </source>
</evidence>
<dbReference type="Gene3D" id="3.40.50.300">
    <property type="entry name" value="P-loop containing nucleotide triphosphate hydrolases"/>
    <property type="match status" value="1"/>
</dbReference>
<feature type="transmembrane region" description="Helical" evidence="7">
    <location>
        <begin position="50"/>
        <end position="77"/>
    </location>
</feature>
<feature type="transmembrane region" description="Helical" evidence="7">
    <location>
        <begin position="161"/>
        <end position="177"/>
    </location>
</feature>
<dbReference type="GO" id="GO:0005524">
    <property type="term" value="F:ATP binding"/>
    <property type="evidence" value="ECO:0007669"/>
    <property type="project" value="UniProtKB-KW"/>
</dbReference>
<dbReference type="PROSITE" id="PS50893">
    <property type="entry name" value="ABC_TRANSPORTER_2"/>
    <property type="match status" value="1"/>
</dbReference>
<comment type="subcellular location">
    <subcellularLocation>
        <location evidence="1">Cell membrane</location>
        <topology evidence="1">Multi-pass membrane protein</topology>
    </subcellularLocation>
</comment>
<dbReference type="InterPro" id="IPR003439">
    <property type="entry name" value="ABC_transporter-like_ATP-bd"/>
</dbReference>
<dbReference type="EMBL" id="JAKEVY010000002">
    <property type="protein sequence ID" value="MCF1714808.1"/>
    <property type="molecule type" value="Genomic_DNA"/>
</dbReference>
<keyword evidence="11" id="KW-1185">Reference proteome</keyword>
<evidence type="ECO:0000313" key="10">
    <source>
        <dbReference type="EMBL" id="MCF1714808.1"/>
    </source>
</evidence>
<feature type="domain" description="ABC transporter" evidence="8">
    <location>
        <begin position="338"/>
        <end position="572"/>
    </location>
</feature>
<keyword evidence="3" id="KW-0547">Nucleotide-binding</keyword>
<feature type="domain" description="ABC transmembrane type-1" evidence="9">
    <location>
        <begin position="28"/>
        <end position="305"/>
    </location>
</feature>
<dbReference type="RefSeq" id="WP_234865761.1">
    <property type="nucleotide sequence ID" value="NZ_JAKEVY010000002.1"/>
</dbReference>
<proteinExistence type="predicted"/>
<dbReference type="Gene3D" id="1.20.1560.10">
    <property type="entry name" value="ABC transporter type 1, transmembrane domain"/>
    <property type="match status" value="1"/>
</dbReference>
<organism evidence="10 11">
    <name type="scientific">Flavihumibacter fluminis</name>
    <dbReference type="NCBI Taxonomy" id="2909236"/>
    <lineage>
        <taxon>Bacteria</taxon>
        <taxon>Pseudomonadati</taxon>
        <taxon>Bacteroidota</taxon>
        <taxon>Chitinophagia</taxon>
        <taxon>Chitinophagales</taxon>
        <taxon>Chitinophagaceae</taxon>
        <taxon>Flavihumibacter</taxon>
    </lineage>
</organism>
<sequence length="572" mass="64838">MAKPGLNPVKRILKILRFQKKDISAIYFYAILNGLVQLSLPLGIQSIVSFVLGGAISTSIVILIIMVVMGVFFNGFFQVNQMKLIEKIEQQVFVRYSFEYAQTIPRLNLKSVDGYFLPELTNRFFDISTLQKGLAKLLLDFPTATIQIIFGLILLSFYHPIFILFSLVFVTVVYFIIRMTSVKGLETSVEESNHKYEVGGWLEEIARVVTNFKFSRDSTLHLQRTDKIVTRYLDARTRHFRILKLQYWALIGFKIAITAAMLIVGSILLVDQQLNIGQFVAAEIIILLVINSVEKLIINIDNVYDILTSVEKLEKVTDQPLEKEGNRELVPAKAGVEIAVNNMSFSYREGHAPVLNNISFNLNPGEKVQVMGINGSGKSTLIKVLSGAYQPFDGTITYNSIPLEQYNFASFRSKTGIFLSTQELFDGTLYENLTMGNDRIPMEEIMRLSEVVGLRSFLKNSKKGLEMMINPMGERLPKKIVHKLLLLRALINSPSLLILEEPWLGLESEYAQRIKDYLLRDMPATTAIIVSNDKEFANNCSKIVYMEDGSIRHIGTWNEIKEQITNDNNGTR</sequence>
<dbReference type="InterPro" id="IPR039421">
    <property type="entry name" value="Type_1_exporter"/>
</dbReference>
<keyword evidence="4 10" id="KW-0067">ATP-binding</keyword>
<evidence type="ECO:0000256" key="7">
    <source>
        <dbReference type="SAM" id="Phobius"/>
    </source>
</evidence>
<feature type="transmembrane region" description="Helical" evidence="7">
    <location>
        <begin position="26"/>
        <end position="44"/>
    </location>
</feature>
<comment type="caution">
    <text evidence="10">The sequence shown here is derived from an EMBL/GenBank/DDBJ whole genome shotgun (WGS) entry which is preliminary data.</text>
</comment>
<keyword evidence="2 7" id="KW-0812">Transmembrane</keyword>
<reference evidence="10 11" key="1">
    <citation type="submission" date="2022-01" db="EMBL/GenBank/DDBJ databases">
        <title>Flavihumibacter sp. nov., isolated from sediment of a river.</title>
        <authorList>
            <person name="Liu H."/>
        </authorList>
    </citation>
    <scope>NUCLEOTIDE SEQUENCE [LARGE SCALE GENOMIC DNA]</scope>
    <source>
        <strain evidence="10 11">RY-1</strain>
    </source>
</reference>
<evidence type="ECO:0000256" key="5">
    <source>
        <dbReference type="ARBA" id="ARBA00022989"/>
    </source>
</evidence>
<evidence type="ECO:0000259" key="8">
    <source>
        <dbReference type="PROSITE" id="PS50893"/>
    </source>
</evidence>
<dbReference type="InterPro" id="IPR036640">
    <property type="entry name" value="ABC1_TM_sf"/>
</dbReference>
<dbReference type="InterPro" id="IPR003593">
    <property type="entry name" value="AAA+_ATPase"/>
</dbReference>
<dbReference type="Pfam" id="PF00664">
    <property type="entry name" value="ABC_membrane"/>
    <property type="match status" value="1"/>
</dbReference>
<evidence type="ECO:0000256" key="2">
    <source>
        <dbReference type="ARBA" id="ARBA00022692"/>
    </source>
</evidence>
<dbReference type="PANTHER" id="PTHR43394">
    <property type="entry name" value="ATP-DEPENDENT PERMEASE MDL1, MITOCHONDRIAL"/>
    <property type="match status" value="1"/>
</dbReference>
<gene>
    <name evidence="10" type="ORF">L0U88_09240</name>
</gene>
<dbReference type="SMART" id="SM00382">
    <property type="entry name" value="AAA"/>
    <property type="match status" value="1"/>
</dbReference>
<evidence type="ECO:0000313" key="11">
    <source>
        <dbReference type="Proteomes" id="UP001200145"/>
    </source>
</evidence>
<evidence type="ECO:0000256" key="3">
    <source>
        <dbReference type="ARBA" id="ARBA00022741"/>
    </source>
</evidence>
<dbReference type="SUPFAM" id="SSF90123">
    <property type="entry name" value="ABC transporter transmembrane region"/>
    <property type="match status" value="1"/>
</dbReference>
<dbReference type="InterPro" id="IPR027417">
    <property type="entry name" value="P-loop_NTPase"/>
</dbReference>